<evidence type="ECO:0000313" key="2">
    <source>
        <dbReference type="EMBL" id="OCT80022.1"/>
    </source>
</evidence>
<accession>A0A974CWF2</accession>
<dbReference type="EMBL" id="CM004474">
    <property type="protein sequence ID" value="OCT80022.1"/>
    <property type="molecule type" value="Genomic_DNA"/>
</dbReference>
<reference evidence="3" key="1">
    <citation type="journal article" date="2016" name="Nature">
        <title>Genome evolution in the allotetraploid frog Xenopus laevis.</title>
        <authorList>
            <person name="Session A.M."/>
            <person name="Uno Y."/>
            <person name="Kwon T."/>
            <person name="Chapman J.A."/>
            <person name="Toyoda A."/>
            <person name="Takahashi S."/>
            <person name="Fukui A."/>
            <person name="Hikosaka A."/>
            <person name="Suzuki A."/>
            <person name="Kondo M."/>
            <person name="van Heeringen S.J."/>
            <person name="Quigley I."/>
            <person name="Heinz S."/>
            <person name="Ogino H."/>
            <person name="Ochi H."/>
            <person name="Hellsten U."/>
            <person name="Lyons J.B."/>
            <person name="Simakov O."/>
            <person name="Putnam N."/>
            <person name="Stites J."/>
            <person name="Kuroki Y."/>
            <person name="Tanaka T."/>
            <person name="Michiue T."/>
            <person name="Watanabe M."/>
            <person name="Bogdanovic O."/>
            <person name="Lister R."/>
            <person name="Georgiou G."/>
            <person name="Paranjpe S.S."/>
            <person name="van Kruijsbergen I."/>
            <person name="Shu S."/>
            <person name="Carlson J."/>
            <person name="Kinoshita T."/>
            <person name="Ohta Y."/>
            <person name="Mawaribuchi S."/>
            <person name="Jenkins J."/>
            <person name="Grimwood J."/>
            <person name="Schmutz J."/>
            <person name="Mitros T."/>
            <person name="Mozaffari S.V."/>
            <person name="Suzuki Y."/>
            <person name="Haramoto Y."/>
            <person name="Yamamoto T.S."/>
            <person name="Takagi C."/>
            <person name="Heald R."/>
            <person name="Miller K."/>
            <person name="Haudenschild C."/>
            <person name="Kitzman J."/>
            <person name="Nakayama T."/>
            <person name="Izutsu Y."/>
            <person name="Robert J."/>
            <person name="Fortriede J."/>
            <person name="Burns K."/>
            <person name="Lotay V."/>
            <person name="Karimi K."/>
            <person name="Yasuoka Y."/>
            <person name="Dichmann D.S."/>
            <person name="Flajnik M.F."/>
            <person name="Houston D.W."/>
            <person name="Shendure J."/>
            <person name="DuPasquier L."/>
            <person name="Vize P.D."/>
            <person name="Zorn A.M."/>
            <person name="Ito M."/>
            <person name="Marcotte E.M."/>
            <person name="Wallingford J.B."/>
            <person name="Ito Y."/>
            <person name="Asashima M."/>
            <person name="Ueno N."/>
            <person name="Matsuda Y."/>
            <person name="Veenstra G.J."/>
            <person name="Fujiyama A."/>
            <person name="Harland R.M."/>
            <person name="Taira M."/>
            <person name="Rokhsar D.S."/>
        </authorList>
    </citation>
    <scope>NUCLEOTIDE SEQUENCE [LARGE SCALE GENOMIC DNA]</scope>
    <source>
        <strain evidence="3">J</strain>
    </source>
</reference>
<dbReference type="AlphaFoldDB" id="A0A974CWF2"/>
<dbReference type="Proteomes" id="UP000694892">
    <property type="component" value="Chromosome 5L"/>
</dbReference>
<evidence type="ECO:0000256" key="1">
    <source>
        <dbReference type="SAM" id="MobiDB-lite"/>
    </source>
</evidence>
<gene>
    <name evidence="2" type="ORF">XELAEV_18026838mg</name>
</gene>
<sequence length="130" mass="14706">MTFAYSDLDKSRITEALGGSTDFLNAKDCKHKFRELEHSHRKSVAYDLHLRTLSEYGKMNRIPRGLRVPYLICGGAQVTDNVYRWNKTAYDCMGGNKRGPATRGGYRAHPPRGHSPTHPDPTPFLPCPLF</sequence>
<proteinExistence type="predicted"/>
<organism evidence="2 3">
    <name type="scientific">Xenopus laevis</name>
    <name type="common">African clawed frog</name>
    <dbReference type="NCBI Taxonomy" id="8355"/>
    <lineage>
        <taxon>Eukaryota</taxon>
        <taxon>Metazoa</taxon>
        <taxon>Chordata</taxon>
        <taxon>Craniata</taxon>
        <taxon>Vertebrata</taxon>
        <taxon>Euteleostomi</taxon>
        <taxon>Amphibia</taxon>
        <taxon>Batrachia</taxon>
        <taxon>Anura</taxon>
        <taxon>Pipoidea</taxon>
        <taxon>Pipidae</taxon>
        <taxon>Xenopodinae</taxon>
        <taxon>Xenopus</taxon>
        <taxon>Xenopus</taxon>
    </lineage>
</organism>
<feature type="compositionally biased region" description="Pro residues" evidence="1">
    <location>
        <begin position="118"/>
        <end position="130"/>
    </location>
</feature>
<feature type="region of interest" description="Disordered" evidence="1">
    <location>
        <begin position="96"/>
        <end position="130"/>
    </location>
</feature>
<protein>
    <submittedName>
        <fullName evidence="2">Uncharacterized protein</fullName>
    </submittedName>
</protein>
<name>A0A974CWF2_XENLA</name>
<evidence type="ECO:0000313" key="3">
    <source>
        <dbReference type="Proteomes" id="UP000694892"/>
    </source>
</evidence>